<evidence type="ECO:0000256" key="10">
    <source>
        <dbReference type="SAM" id="MobiDB-lite"/>
    </source>
</evidence>
<sequence>MAQDIDWEASGVGPDDEDGDVDDGSAVEGSGREPAVINVAITSTSVPIATTRQTHVIDEPIEHHVHEISKEEEERSKSNEGIDETTTSSTTSRETPTTITTKRPPIFGTQPPRISYDDEDPTAFTNMLKPGILAAITGGTVVGILMAILLVMFIVYRMRKKDEGSYSLDEPGSQHPPQYSYAYQKASTKEFYA</sequence>
<comment type="subcellular location">
    <subcellularLocation>
        <location evidence="1 9">Membrane</location>
        <topology evidence="1 9">Single-pass type I membrane protein</topology>
    </subcellularLocation>
</comment>
<evidence type="ECO:0000256" key="7">
    <source>
        <dbReference type="ARBA" id="ARBA00023180"/>
    </source>
</evidence>
<evidence type="ECO:0000256" key="1">
    <source>
        <dbReference type="ARBA" id="ARBA00004479"/>
    </source>
</evidence>
<evidence type="ECO:0000256" key="6">
    <source>
        <dbReference type="ARBA" id="ARBA00023136"/>
    </source>
</evidence>
<organism evidence="13 14">
    <name type="scientific">Acrobeloides nanus</name>
    <dbReference type="NCBI Taxonomy" id="290746"/>
    <lineage>
        <taxon>Eukaryota</taxon>
        <taxon>Metazoa</taxon>
        <taxon>Ecdysozoa</taxon>
        <taxon>Nematoda</taxon>
        <taxon>Chromadorea</taxon>
        <taxon>Rhabditida</taxon>
        <taxon>Tylenchina</taxon>
        <taxon>Cephalobomorpha</taxon>
        <taxon>Cephaloboidea</taxon>
        <taxon>Cephalobidae</taxon>
        <taxon>Acrobeloides</taxon>
    </lineage>
</organism>
<evidence type="ECO:0000313" key="14">
    <source>
        <dbReference type="WBParaSite" id="ACRNAN_Path_336.g1290.t1"/>
    </source>
</evidence>
<evidence type="ECO:0000256" key="4">
    <source>
        <dbReference type="ARBA" id="ARBA00022974"/>
    </source>
</evidence>
<evidence type="ECO:0000256" key="3">
    <source>
        <dbReference type="ARBA" id="ARBA00022692"/>
    </source>
</evidence>
<dbReference type="GO" id="GO:0016477">
    <property type="term" value="P:cell migration"/>
    <property type="evidence" value="ECO:0007669"/>
    <property type="project" value="TreeGrafter"/>
</dbReference>
<keyword evidence="4 9" id="KW-0654">Proteoglycan</keyword>
<protein>
    <recommendedName>
        <fullName evidence="9">Syndecan</fullName>
    </recommendedName>
</protein>
<comment type="similarity">
    <text evidence="2 9">Belongs to the syndecan proteoglycan family.</text>
</comment>
<dbReference type="PROSITE" id="PS00964">
    <property type="entry name" value="SYNDECAN"/>
    <property type="match status" value="1"/>
</dbReference>
<dbReference type="InterPro" id="IPR030479">
    <property type="entry name" value="Syndecan_CS"/>
</dbReference>
<keyword evidence="3 9" id="KW-0812">Transmembrane</keyword>
<keyword evidence="7 9" id="KW-0325">Glycoprotein</keyword>
<evidence type="ECO:0000256" key="8">
    <source>
        <dbReference type="ARBA" id="ARBA00023207"/>
    </source>
</evidence>
<dbReference type="AlphaFoldDB" id="A0A914C6N8"/>
<dbReference type="PANTHER" id="PTHR10915:SF1">
    <property type="entry name" value="SYNDECAN"/>
    <property type="match status" value="1"/>
</dbReference>
<keyword evidence="8 9" id="KW-0357">Heparan sulfate</keyword>
<feature type="domain" description="Neurexin/syndecan/glycophorin C" evidence="12">
    <location>
        <begin position="155"/>
        <end position="173"/>
    </location>
</feature>
<reference evidence="14" key="1">
    <citation type="submission" date="2022-11" db="UniProtKB">
        <authorList>
            <consortium name="WormBaseParasite"/>
        </authorList>
    </citation>
    <scope>IDENTIFICATION</scope>
</reference>
<feature type="compositionally biased region" description="Acidic residues" evidence="10">
    <location>
        <begin position="14"/>
        <end position="25"/>
    </location>
</feature>
<keyword evidence="5 11" id="KW-1133">Transmembrane helix</keyword>
<keyword evidence="13" id="KW-1185">Reference proteome</keyword>
<dbReference type="InterPro" id="IPR027789">
    <property type="entry name" value="Syndecan/Neurexin_dom"/>
</dbReference>
<dbReference type="GO" id="GO:0009986">
    <property type="term" value="C:cell surface"/>
    <property type="evidence" value="ECO:0007669"/>
    <property type="project" value="TreeGrafter"/>
</dbReference>
<comment type="function">
    <text evidence="9">Cell surface proteoglycan.</text>
</comment>
<evidence type="ECO:0000313" key="13">
    <source>
        <dbReference type="Proteomes" id="UP000887540"/>
    </source>
</evidence>
<accession>A0A914C6N8</accession>
<dbReference type="Pfam" id="PF01034">
    <property type="entry name" value="Syndecan"/>
    <property type="match status" value="1"/>
</dbReference>
<dbReference type="Proteomes" id="UP000887540">
    <property type="component" value="Unplaced"/>
</dbReference>
<evidence type="ECO:0000256" key="5">
    <source>
        <dbReference type="ARBA" id="ARBA00022989"/>
    </source>
</evidence>
<dbReference type="WBParaSite" id="ACRNAN_Path_336.g1290.t1">
    <property type="protein sequence ID" value="ACRNAN_Path_336.g1290.t1"/>
    <property type="gene ID" value="ACRNAN_Path_336.g1290"/>
</dbReference>
<dbReference type="InterPro" id="IPR001050">
    <property type="entry name" value="Syndecan"/>
</dbReference>
<proteinExistence type="inferred from homology"/>
<feature type="region of interest" description="Disordered" evidence="10">
    <location>
        <begin position="51"/>
        <end position="113"/>
    </location>
</feature>
<feature type="region of interest" description="Disordered" evidence="10">
    <location>
        <begin position="1"/>
        <end position="38"/>
    </location>
</feature>
<feature type="compositionally biased region" description="Low complexity" evidence="10">
    <location>
        <begin position="84"/>
        <end position="106"/>
    </location>
</feature>
<keyword evidence="6 11" id="KW-0472">Membrane</keyword>
<evidence type="ECO:0000256" key="9">
    <source>
        <dbReference type="RuleBase" id="RU000649"/>
    </source>
</evidence>
<dbReference type="PANTHER" id="PTHR10915">
    <property type="entry name" value="SYNDECAN"/>
    <property type="match status" value="1"/>
</dbReference>
<feature type="transmembrane region" description="Helical" evidence="11">
    <location>
        <begin position="132"/>
        <end position="156"/>
    </location>
</feature>
<evidence type="ECO:0000256" key="2">
    <source>
        <dbReference type="ARBA" id="ARBA00005343"/>
    </source>
</evidence>
<dbReference type="InterPro" id="IPR003585">
    <property type="entry name" value="Neurexin-like"/>
</dbReference>
<name>A0A914C6N8_9BILA</name>
<dbReference type="GO" id="GO:0016020">
    <property type="term" value="C:membrane"/>
    <property type="evidence" value="ECO:0007669"/>
    <property type="project" value="UniProtKB-SubCell"/>
</dbReference>
<dbReference type="SMART" id="SM00294">
    <property type="entry name" value="4.1m"/>
    <property type="match status" value="1"/>
</dbReference>
<evidence type="ECO:0000259" key="12">
    <source>
        <dbReference type="SMART" id="SM00294"/>
    </source>
</evidence>
<feature type="compositionally biased region" description="Basic and acidic residues" evidence="10">
    <location>
        <begin position="55"/>
        <end position="80"/>
    </location>
</feature>
<evidence type="ECO:0000256" key="11">
    <source>
        <dbReference type="SAM" id="Phobius"/>
    </source>
</evidence>